<dbReference type="PROSITE" id="PS00071">
    <property type="entry name" value="GAPDH"/>
    <property type="match status" value="1"/>
</dbReference>
<dbReference type="Pfam" id="PF02800">
    <property type="entry name" value="Gp_dh_C"/>
    <property type="match status" value="1"/>
</dbReference>
<keyword evidence="2 4" id="KW-0560">Oxidoreductase</keyword>
<dbReference type="SUPFAM" id="SSF51735">
    <property type="entry name" value="NAD(P)-binding Rossmann-fold domains"/>
    <property type="match status" value="1"/>
</dbReference>
<dbReference type="InterPro" id="IPR036291">
    <property type="entry name" value="NAD(P)-bd_dom_sf"/>
</dbReference>
<feature type="domain" description="Glyceraldehyde 3-phosphate dehydrogenase NAD(P) binding" evidence="5">
    <location>
        <begin position="2"/>
        <end position="150"/>
    </location>
</feature>
<dbReference type="CDD" id="cd05214">
    <property type="entry name" value="GAPDH_I_N"/>
    <property type="match status" value="1"/>
</dbReference>
<evidence type="ECO:0000256" key="3">
    <source>
        <dbReference type="RuleBase" id="RU000397"/>
    </source>
</evidence>
<dbReference type="RefSeq" id="WP_196609168.1">
    <property type="nucleotide sequence ID" value="NZ_VRYY01000232.1"/>
</dbReference>
<keyword evidence="7" id="KW-1185">Reference proteome</keyword>
<evidence type="ECO:0000256" key="4">
    <source>
        <dbReference type="RuleBase" id="RU361160"/>
    </source>
</evidence>
<dbReference type="EMBL" id="VRYY01000232">
    <property type="protein sequence ID" value="MBG3877165.1"/>
    <property type="molecule type" value="Genomic_DNA"/>
</dbReference>
<sequence>MIKLGMNGFGRIGRYLVRLLADTDDLGVVAINARADNASLARLFKYDSCHGTFRGEVSHDDAGLIVNGRHIAVTRERAGEWKWKDLGIDISVETTGTIKDRAGLAQHLACGAKKSVISAPAKDADVTVVMGVNHGDYDPAKHDVISAASCTTNCLAPAAKTIHEAFGIKHGLMTTVHSYTMSQRILDGSHKDPRRARAAALSMIPTTTGAAKATTLVIPALAGKLDGMAVRVPTPNVSLVDLTCELERPTSVEEVNALLKAAAEGPLLGNMGYTEEPLVSVDYMGSTHGGVVDALCTSVIGGTMLKLIIWYDNEAGFTNQLVRLLRMVGKDI</sequence>
<evidence type="ECO:0000256" key="2">
    <source>
        <dbReference type="ARBA" id="ARBA00023002"/>
    </source>
</evidence>
<dbReference type="PANTHER" id="PTHR43148">
    <property type="entry name" value="GLYCERALDEHYDE-3-PHOSPHATE DEHYDROGENASE 2"/>
    <property type="match status" value="1"/>
</dbReference>
<dbReference type="InterPro" id="IPR020829">
    <property type="entry name" value="GlycerAld_3-P_DH_cat"/>
</dbReference>
<gene>
    <name evidence="6" type="primary">gap</name>
    <name evidence="6" type="ORF">FVW20_09105</name>
</gene>
<dbReference type="Gene3D" id="3.40.50.720">
    <property type="entry name" value="NAD(P)-binding Rossmann-like Domain"/>
    <property type="match status" value="1"/>
</dbReference>
<evidence type="ECO:0000313" key="6">
    <source>
        <dbReference type="EMBL" id="MBG3877165.1"/>
    </source>
</evidence>
<dbReference type="InterPro" id="IPR006424">
    <property type="entry name" value="Glyceraldehyde-3-P_DH_1"/>
</dbReference>
<reference evidence="6 7" key="1">
    <citation type="submission" date="2019-08" db="EMBL/GenBank/DDBJ databases">
        <authorList>
            <person name="Luo N."/>
        </authorList>
    </citation>
    <scope>NUCLEOTIDE SEQUENCE [LARGE SCALE GENOMIC DNA]</scope>
    <source>
        <strain evidence="6 7">NCIMB 9442</strain>
    </source>
</reference>
<evidence type="ECO:0000313" key="7">
    <source>
        <dbReference type="Proteomes" id="UP001194469"/>
    </source>
</evidence>
<evidence type="ECO:0000259" key="5">
    <source>
        <dbReference type="SMART" id="SM00846"/>
    </source>
</evidence>
<organism evidence="6 7">
    <name type="scientific">Nitratidesulfovibrio oxamicus</name>
    <dbReference type="NCBI Taxonomy" id="32016"/>
    <lineage>
        <taxon>Bacteria</taxon>
        <taxon>Pseudomonadati</taxon>
        <taxon>Thermodesulfobacteriota</taxon>
        <taxon>Desulfovibrionia</taxon>
        <taxon>Desulfovibrionales</taxon>
        <taxon>Desulfovibrionaceae</taxon>
        <taxon>Nitratidesulfovibrio</taxon>
    </lineage>
</organism>
<name>A0ABS0J410_9BACT</name>
<dbReference type="InterPro" id="IPR020831">
    <property type="entry name" value="GlycerAld/Erythrose_P_DH"/>
</dbReference>
<dbReference type="CDD" id="cd18126">
    <property type="entry name" value="GAPDH_I_C"/>
    <property type="match status" value="1"/>
</dbReference>
<comment type="caution">
    <text evidence="6">The sequence shown here is derived from an EMBL/GenBank/DDBJ whole genome shotgun (WGS) entry which is preliminary data.</text>
</comment>
<dbReference type="InterPro" id="IPR020828">
    <property type="entry name" value="GlycerAld_3-P_DH_NAD(P)-bd"/>
</dbReference>
<dbReference type="EC" id="1.2.1.-" evidence="4"/>
<dbReference type="Pfam" id="PF00044">
    <property type="entry name" value="Gp_dh_N"/>
    <property type="match status" value="1"/>
</dbReference>
<dbReference type="PRINTS" id="PR00078">
    <property type="entry name" value="G3PDHDRGNASE"/>
</dbReference>
<accession>A0ABS0J410</accession>
<dbReference type="Gene3D" id="3.30.360.10">
    <property type="entry name" value="Dihydrodipicolinate Reductase, domain 2"/>
    <property type="match status" value="1"/>
</dbReference>
<dbReference type="SUPFAM" id="SSF55347">
    <property type="entry name" value="Glyceraldehyde-3-phosphate dehydrogenase-like, C-terminal domain"/>
    <property type="match status" value="1"/>
</dbReference>
<dbReference type="SMART" id="SM00846">
    <property type="entry name" value="Gp_dh_N"/>
    <property type="match status" value="1"/>
</dbReference>
<dbReference type="InterPro" id="IPR020830">
    <property type="entry name" value="GlycerAld_3-P_DH_AS"/>
</dbReference>
<comment type="similarity">
    <text evidence="1 3">Belongs to the glyceraldehyde-3-phosphate dehydrogenase family.</text>
</comment>
<dbReference type="Proteomes" id="UP001194469">
    <property type="component" value="Unassembled WGS sequence"/>
</dbReference>
<proteinExistence type="inferred from homology"/>
<dbReference type="NCBIfam" id="TIGR01534">
    <property type="entry name" value="GAPDH-I"/>
    <property type="match status" value="1"/>
</dbReference>
<dbReference type="PIRSF" id="PIRSF000149">
    <property type="entry name" value="GAP_DH"/>
    <property type="match status" value="1"/>
</dbReference>
<protein>
    <recommendedName>
        <fullName evidence="4">Glyceraldehyde-3-phosphate dehydrogenase</fullName>
        <ecNumber evidence="4">1.2.1.-</ecNumber>
    </recommendedName>
</protein>
<evidence type="ECO:0000256" key="1">
    <source>
        <dbReference type="ARBA" id="ARBA00007406"/>
    </source>
</evidence>